<name>A0AA40ET41_9PEZI</name>
<feature type="region of interest" description="Disordered" evidence="1">
    <location>
        <begin position="260"/>
        <end position="280"/>
    </location>
</feature>
<organism evidence="3 4">
    <name type="scientific">Apiosordaria backusii</name>
    <dbReference type="NCBI Taxonomy" id="314023"/>
    <lineage>
        <taxon>Eukaryota</taxon>
        <taxon>Fungi</taxon>
        <taxon>Dikarya</taxon>
        <taxon>Ascomycota</taxon>
        <taxon>Pezizomycotina</taxon>
        <taxon>Sordariomycetes</taxon>
        <taxon>Sordariomycetidae</taxon>
        <taxon>Sordariales</taxon>
        <taxon>Lasiosphaeriaceae</taxon>
        <taxon>Apiosordaria</taxon>
    </lineage>
</organism>
<dbReference type="InterPro" id="IPR053216">
    <property type="entry name" value="Appressorial_penetr-assoc"/>
</dbReference>
<feature type="chain" id="PRO_5041273856" evidence="2">
    <location>
        <begin position="18"/>
        <end position="468"/>
    </location>
</feature>
<dbReference type="PANTHER" id="PTHR34587">
    <property type="entry name" value="VWFA DOMAIN-CONTAINING PROTEIN"/>
    <property type="match status" value="1"/>
</dbReference>
<dbReference type="EMBL" id="JAUKTV010000002">
    <property type="protein sequence ID" value="KAK0744922.1"/>
    <property type="molecule type" value="Genomic_DNA"/>
</dbReference>
<evidence type="ECO:0000256" key="2">
    <source>
        <dbReference type="SAM" id="SignalP"/>
    </source>
</evidence>
<dbReference type="AlphaFoldDB" id="A0AA40ET41"/>
<comment type="caution">
    <text evidence="3">The sequence shown here is derived from an EMBL/GenBank/DDBJ whole genome shotgun (WGS) entry which is preliminary data.</text>
</comment>
<evidence type="ECO:0000313" key="3">
    <source>
        <dbReference type="EMBL" id="KAK0744922.1"/>
    </source>
</evidence>
<sequence>MKYGTALVALAVGLASARDVPTYSLRATKREVPQEHSHEAVLRACNVALKLNNPLNILDCVFPLLGNAAAANGAGDVTADRLDCLQQIVADQALTNAKAANDLDLATNAILFRALERNTLSVGEASPLCNETPVNAELLNIAQHQDPASAEAANNAQVELEVAKALFSIGADPLIALQSGTFAPGEIGDPTAAGNTCNDENDAIGCIISQNLLVPAVSEADILAAVGDQEVCEPVVDDEPAVEEPPVVDDGAAEEEVCEPVVDDGNNNGGGNDDNAEVPTGTVNVQTFTGALGGPAPAVISDPASNRPFSVNGNTFLNAGAAIQRSCAIQKNACANAANSGQIQGGAGQCDQQESQCLAAASRRKARRSTVGRRQNVLDFGSCGSPAIQFAAGLDGRQEESFQPVNAADFSHGSALNINIISSFVCQRLDSSCKASPETVEACEEGAQAASQAEGAQAASVFNAALGL</sequence>
<evidence type="ECO:0000256" key="1">
    <source>
        <dbReference type="SAM" id="MobiDB-lite"/>
    </source>
</evidence>
<gene>
    <name evidence="3" type="ORF">B0T21DRAFT_381019</name>
</gene>
<feature type="signal peptide" evidence="2">
    <location>
        <begin position="1"/>
        <end position="17"/>
    </location>
</feature>
<dbReference type="Proteomes" id="UP001172159">
    <property type="component" value="Unassembled WGS sequence"/>
</dbReference>
<proteinExistence type="predicted"/>
<accession>A0AA40ET41</accession>
<evidence type="ECO:0000313" key="4">
    <source>
        <dbReference type="Proteomes" id="UP001172159"/>
    </source>
</evidence>
<keyword evidence="4" id="KW-1185">Reference proteome</keyword>
<reference evidence="3" key="1">
    <citation type="submission" date="2023-06" db="EMBL/GenBank/DDBJ databases">
        <title>Genome-scale phylogeny and comparative genomics of the fungal order Sordariales.</title>
        <authorList>
            <consortium name="Lawrence Berkeley National Laboratory"/>
            <person name="Hensen N."/>
            <person name="Bonometti L."/>
            <person name="Westerberg I."/>
            <person name="Brannstrom I.O."/>
            <person name="Guillou S."/>
            <person name="Cros-Aarteil S."/>
            <person name="Calhoun S."/>
            <person name="Haridas S."/>
            <person name="Kuo A."/>
            <person name="Mondo S."/>
            <person name="Pangilinan J."/>
            <person name="Riley R."/>
            <person name="Labutti K."/>
            <person name="Andreopoulos B."/>
            <person name="Lipzen A."/>
            <person name="Chen C."/>
            <person name="Yanf M."/>
            <person name="Daum C."/>
            <person name="Ng V."/>
            <person name="Clum A."/>
            <person name="Steindorff A."/>
            <person name="Ohm R."/>
            <person name="Martin F."/>
            <person name="Silar P."/>
            <person name="Natvig D."/>
            <person name="Lalanne C."/>
            <person name="Gautier V."/>
            <person name="Ament-Velasquez S.L."/>
            <person name="Kruys A."/>
            <person name="Hutchinson M.I."/>
            <person name="Powell A.J."/>
            <person name="Barry K."/>
            <person name="Miller A.N."/>
            <person name="Grigoriev I.V."/>
            <person name="Debuchy R."/>
            <person name="Gladieux P."/>
            <person name="Thoren M.H."/>
            <person name="Johannesson H."/>
        </authorList>
    </citation>
    <scope>NUCLEOTIDE SEQUENCE</scope>
    <source>
        <strain evidence="3">CBS 540.89</strain>
    </source>
</reference>
<keyword evidence="2" id="KW-0732">Signal</keyword>
<dbReference type="PANTHER" id="PTHR34587:SF1">
    <property type="entry name" value="CIRCUMSPOROZOITE PROTEIN"/>
    <property type="match status" value="1"/>
</dbReference>
<protein>
    <submittedName>
        <fullName evidence="3">Uncharacterized protein</fullName>
    </submittedName>
</protein>